<evidence type="ECO:0000313" key="2">
    <source>
        <dbReference type="Proteomes" id="UP000317288"/>
    </source>
</evidence>
<dbReference type="PANTHER" id="PTHR47751:SF1">
    <property type="entry name" value="SUPERFAMILY HYDROLASE, PUTATIVE (AFU_ORTHOLOGUE AFUA_2G16580)-RELATED"/>
    <property type="match status" value="1"/>
</dbReference>
<organism evidence="1 2">
    <name type="scientific">Vreelandella titanicae</name>
    <dbReference type="NCBI Taxonomy" id="664683"/>
    <lineage>
        <taxon>Bacteria</taxon>
        <taxon>Pseudomonadati</taxon>
        <taxon>Pseudomonadota</taxon>
        <taxon>Gammaproteobacteria</taxon>
        <taxon>Oceanospirillales</taxon>
        <taxon>Halomonadaceae</taxon>
        <taxon>Vreelandella</taxon>
    </lineage>
</organism>
<reference evidence="1 2" key="1">
    <citation type="submission" date="2019-07" db="EMBL/GenBank/DDBJ databases">
        <title>Diversity of Bacteria from Kongsfjorden, Arctic.</title>
        <authorList>
            <person name="Yu Y."/>
        </authorList>
    </citation>
    <scope>NUCLEOTIDE SEQUENCE [LARGE SCALE GENOMIC DNA]</scope>
    <source>
        <strain evidence="1 2">SM1922</strain>
    </source>
</reference>
<gene>
    <name evidence="1" type="ORF">FQP89_07250</name>
</gene>
<dbReference type="InterPro" id="IPR051411">
    <property type="entry name" value="Polyketide_trans_af380"/>
</dbReference>
<dbReference type="SUPFAM" id="SSF53474">
    <property type="entry name" value="alpha/beta-Hydrolases"/>
    <property type="match status" value="1"/>
</dbReference>
<evidence type="ECO:0000313" key="1">
    <source>
        <dbReference type="EMBL" id="TVU90881.1"/>
    </source>
</evidence>
<proteinExistence type="predicted"/>
<keyword evidence="1" id="KW-0378">Hydrolase</keyword>
<sequence length="328" mass="36559">MKRIFFRNRAIELAGIIHFPNGFDETKTYAALVLATPGSSVKEQVGAIYAMKMAEQGFVTLTFDPSYQGESGGVPRNLEDPSVRVEDIRCAVDYLMTLPFIDELRVGLLGICAGGGYAVKAALTDRRFNAIGTVVANDIGRAFREMQTREDLLKMLEEIGRQRTDEARGAEPRFDPWIPDSIKVAEAVGITDPEVLEAVTFYRESRYRHPNSSNRLLFTSYIHLLGFDAFNLVPELLTQPLQVIVGGRRGNTGQYKNGKALFNSSPAAEKDFFVVEGASHYDLYHKSDYVNQAIERLTLFYSKHLSPSPSYLALLEAQARTQPSCRAS</sequence>
<dbReference type="Gene3D" id="3.40.50.1820">
    <property type="entry name" value="alpha/beta hydrolase"/>
    <property type="match status" value="1"/>
</dbReference>
<dbReference type="Proteomes" id="UP000317288">
    <property type="component" value="Unassembled WGS sequence"/>
</dbReference>
<name>A0A558JB96_9GAMM</name>
<accession>A0A558JB96</accession>
<dbReference type="InterPro" id="IPR029058">
    <property type="entry name" value="AB_hydrolase_fold"/>
</dbReference>
<dbReference type="EMBL" id="VNFE01000002">
    <property type="protein sequence ID" value="TVU90881.1"/>
    <property type="molecule type" value="Genomic_DNA"/>
</dbReference>
<dbReference type="RefSeq" id="WP_144810452.1">
    <property type="nucleotide sequence ID" value="NZ_VNFE01000002.1"/>
</dbReference>
<dbReference type="GO" id="GO:0016787">
    <property type="term" value="F:hydrolase activity"/>
    <property type="evidence" value="ECO:0007669"/>
    <property type="project" value="UniProtKB-KW"/>
</dbReference>
<comment type="caution">
    <text evidence="1">The sequence shown here is derived from an EMBL/GenBank/DDBJ whole genome shotgun (WGS) entry which is preliminary data.</text>
</comment>
<dbReference type="PANTHER" id="PTHR47751">
    <property type="entry name" value="SUPERFAMILY HYDROLASE, PUTATIVE (AFU_ORTHOLOGUE AFUA_2G16580)-RELATED"/>
    <property type="match status" value="1"/>
</dbReference>
<dbReference type="Gene3D" id="1.10.10.800">
    <property type="match status" value="1"/>
</dbReference>
<dbReference type="AlphaFoldDB" id="A0A558JB96"/>
<protein>
    <submittedName>
        <fullName evidence="1">Alpha/beta hydrolase</fullName>
    </submittedName>
</protein>